<evidence type="ECO:0000256" key="5">
    <source>
        <dbReference type="SAM" id="SignalP"/>
    </source>
</evidence>
<dbReference type="SUPFAM" id="SSF55895">
    <property type="entry name" value="Ribonuclease Rh-like"/>
    <property type="match status" value="1"/>
</dbReference>
<evidence type="ECO:0000256" key="4">
    <source>
        <dbReference type="RuleBase" id="RU004328"/>
    </source>
</evidence>
<dbReference type="InterPro" id="IPR033130">
    <property type="entry name" value="RNase_T2_His_AS_2"/>
</dbReference>
<sequence length="282" mass="30946">MSWTAVLCFAWTLFTFTPSTTSSPLSAGFCSIEEQHVLSCSNSSLTAKSCCTETPGGLMILAQMYSWEPALGPGDTWLMHGLWNDYCNGSYPADCDPKRAYTDIPNLLSSHHQKPLIKAMAKSWKNDPPITGVNGTSPDLWAHEWSKHGTCMSTLSPACYPHYAPKLEAVDYFKTAFQLYLTLPTHDYLSDCGIVPSASATYDLADIQSCLVYATEALPRVGCDKNGTLNELWYVYHLRGRVPHGRFEGTDSPTKSNCPAHGVKYLPKARAKTGSKEAGSKL</sequence>
<keyword evidence="3" id="KW-0378">Hydrolase</keyword>
<dbReference type="Gene3D" id="3.90.730.10">
    <property type="entry name" value="Ribonuclease T2-like"/>
    <property type="match status" value="1"/>
</dbReference>
<reference evidence="6" key="1">
    <citation type="journal article" date="2020" name="Stud. Mycol.">
        <title>101 Dothideomycetes genomes: a test case for predicting lifestyles and emergence of pathogens.</title>
        <authorList>
            <person name="Haridas S."/>
            <person name="Albert R."/>
            <person name="Binder M."/>
            <person name="Bloem J."/>
            <person name="Labutti K."/>
            <person name="Salamov A."/>
            <person name="Andreopoulos B."/>
            <person name="Baker S."/>
            <person name="Barry K."/>
            <person name="Bills G."/>
            <person name="Bluhm B."/>
            <person name="Cannon C."/>
            <person name="Castanera R."/>
            <person name="Culley D."/>
            <person name="Daum C."/>
            <person name="Ezra D."/>
            <person name="Gonzalez J."/>
            <person name="Henrissat B."/>
            <person name="Kuo A."/>
            <person name="Liang C."/>
            <person name="Lipzen A."/>
            <person name="Lutzoni F."/>
            <person name="Magnuson J."/>
            <person name="Mondo S."/>
            <person name="Nolan M."/>
            <person name="Ohm R."/>
            <person name="Pangilinan J."/>
            <person name="Park H.-J."/>
            <person name="Ramirez L."/>
            <person name="Alfaro M."/>
            <person name="Sun H."/>
            <person name="Tritt A."/>
            <person name="Yoshinaga Y."/>
            <person name="Zwiers L.-H."/>
            <person name="Turgeon B."/>
            <person name="Goodwin S."/>
            <person name="Spatafora J."/>
            <person name="Crous P."/>
            <person name="Grigoriev I."/>
        </authorList>
    </citation>
    <scope>NUCLEOTIDE SEQUENCE</scope>
    <source>
        <strain evidence="6">CBS 262.69</strain>
    </source>
</reference>
<dbReference type="GO" id="GO:0005576">
    <property type="term" value="C:extracellular region"/>
    <property type="evidence" value="ECO:0007669"/>
    <property type="project" value="TreeGrafter"/>
</dbReference>
<dbReference type="PANTHER" id="PTHR11240">
    <property type="entry name" value="RIBONUCLEASE T2"/>
    <property type="match status" value="1"/>
</dbReference>
<dbReference type="PANTHER" id="PTHR11240:SF22">
    <property type="entry name" value="RIBONUCLEASE T2"/>
    <property type="match status" value="1"/>
</dbReference>
<dbReference type="EC" id="4.6.1.19" evidence="2"/>
<dbReference type="GO" id="GO:0003723">
    <property type="term" value="F:RNA binding"/>
    <property type="evidence" value="ECO:0007669"/>
    <property type="project" value="InterPro"/>
</dbReference>
<evidence type="ECO:0000313" key="7">
    <source>
        <dbReference type="Proteomes" id="UP000799640"/>
    </source>
</evidence>
<keyword evidence="5" id="KW-0732">Signal</keyword>
<evidence type="ECO:0000256" key="3">
    <source>
        <dbReference type="ARBA" id="ARBA00022759"/>
    </source>
</evidence>
<keyword evidence="7" id="KW-1185">Reference proteome</keyword>
<feature type="signal peptide" evidence="5">
    <location>
        <begin position="1"/>
        <end position="22"/>
    </location>
</feature>
<feature type="chain" id="PRO_5026272724" description="ribonuclease T2" evidence="5">
    <location>
        <begin position="23"/>
        <end position="282"/>
    </location>
</feature>
<organism evidence="6 7">
    <name type="scientific">Trichodelitschia bisporula</name>
    <dbReference type="NCBI Taxonomy" id="703511"/>
    <lineage>
        <taxon>Eukaryota</taxon>
        <taxon>Fungi</taxon>
        <taxon>Dikarya</taxon>
        <taxon>Ascomycota</taxon>
        <taxon>Pezizomycotina</taxon>
        <taxon>Dothideomycetes</taxon>
        <taxon>Dothideomycetes incertae sedis</taxon>
        <taxon>Phaeotrichales</taxon>
        <taxon>Phaeotrichaceae</taxon>
        <taxon>Trichodelitschia</taxon>
    </lineage>
</organism>
<dbReference type="AlphaFoldDB" id="A0A6G1HQ48"/>
<dbReference type="GO" id="GO:0033897">
    <property type="term" value="F:ribonuclease T2 activity"/>
    <property type="evidence" value="ECO:0007669"/>
    <property type="project" value="UniProtKB-EC"/>
</dbReference>
<dbReference type="InterPro" id="IPR036430">
    <property type="entry name" value="RNase_T2-like_sf"/>
</dbReference>
<keyword evidence="3" id="KW-0255">Endonuclease</keyword>
<evidence type="ECO:0000256" key="2">
    <source>
        <dbReference type="ARBA" id="ARBA00012571"/>
    </source>
</evidence>
<keyword evidence="3" id="KW-0540">Nuclease</keyword>
<dbReference type="Proteomes" id="UP000799640">
    <property type="component" value="Unassembled WGS sequence"/>
</dbReference>
<proteinExistence type="inferred from homology"/>
<protein>
    <recommendedName>
        <fullName evidence="2">ribonuclease T2</fullName>
        <ecNumber evidence="2">4.6.1.19</ecNumber>
    </recommendedName>
</protein>
<comment type="similarity">
    <text evidence="1 4">Belongs to the RNase T2 family.</text>
</comment>
<dbReference type="EMBL" id="ML996701">
    <property type="protein sequence ID" value="KAF2398044.1"/>
    <property type="molecule type" value="Genomic_DNA"/>
</dbReference>
<name>A0A6G1HQ48_9PEZI</name>
<dbReference type="GO" id="GO:0006401">
    <property type="term" value="P:RNA catabolic process"/>
    <property type="evidence" value="ECO:0007669"/>
    <property type="project" value="TreeGrafter"/>
</dbReference>
<accession>A0A6G1HQ48</accession>
<dbReference type="PROSITE" id="PS00531">
    <property type="entry name" value="RNASE_T2_2"/>
    <property type="match status" value="1"/>
</dbReference>
<evidence type="ECO:0000256" key="1">
    <source>
        <dbReference type="ARBA" id="ARBA00007469"/>
    </source>
</evidence>
<gene>
    <name evidence="6" type="ORF">EJ06DRAFT_480961</name>
</gene>
<dbReference type="OrthoDB" id="435754at2759"/>
<dbReference type="Pfam" id="PF00445">
    <property type="entry name" value="Ribonuclease_T2"/>
    <property type="match status" value="1"/>
</dbReference>
<evidence type="ECO:0000313" key="6">
    <source>
        <dbReference type="EMBL" id="KAF2398044.1"/>
    </source>
</evidence>
<dbReference type="InterPro" id="IPR001568">
    <property type="entry name" value="RNase_T2-like"/>
</dbReference>